<dbReference type="EMBL" id="CP024785">
    <property type="protein sequence ID" value="AUB36153.1"/>
    <property type="molecule type" value="Genomic_DNA"/>
</dbReference>
<dbReference type="AlphaFoldDB" id="A0A2K8SLH8"/>
<sequence>MRPGKFSWTSKMPITLYNNNLSLEITSFLDAKLPRLIASPTSAIEYSIPGAAIRTGTAYEPKYIWAINALLLPEESTILQAIYLDSELEKSNILISDTTQLLVERSPRTRAIVPGAAQPSNVGASSIIAYYANFNGCMIKPPELDERGIYIAASFTLQETTKVPA</sequence>
<protein>
    <submittedName>
        <fullName evidence="1">Uncharacterized protein</fullName>
    </submittedName>
</protein>
<keyword evidence="2" id="KW-1185">Reference proteome</keyword>
<evidence type="ECO:0000313" key="2">
    <source>
        <dbReference type="Proteomes" id="UP000232003"/>
    </source>
</evidence>
<reference evidence="1 2" key="1">
    <citation type="submission" date="2017-11" db="EMBL/GenBank/DDBJ databases">
        <title>Complete genome of a free-living desiccation-tolerant cyanobacterium and its photosynthetic adaptation to extreme terrestrial habitat.</title>
        <authorList>
            <person name="Shang J."/>
        </authorList>
    </citation>
    <scope>NUCLEOTIDE SEQUENCE [LARGE SCALE GENOMIC DNA]</scope>
    <source>
        <strain evidence="1 2">CCNUN1</strain>
    </source>
</reference>
<dbReference type="KEGG" id="nfl:COO91_02054"/>
<evidence type="ECO:0000313" key="1">
    <source>
        <dbReference type="EMBL" id="AUB36153.1"/>
    </source>
</evidence>
<gene>
    <name evidence="1" type="ORF">COO91_02054</name>
</gene>
<name>A0A2K8SLH8_9NOSO</name>
<proteinExistence type="predicted"/>
<accession>A0A2K8SLH8</accession>
<organism evidence="1 2">
    <name type="scientific">Nostoc flagelliforme CCNUN1</name>
    <dbReference type="NCBI Taxonomy" id="2038116"/>
    <lineage>
        <taxon>Bacteria</taxon>
        <taxon>Bacillati</taxon>
        <taxon>Cyanobacteriota</taxon>
        <taxon>Cyanophyceae</taxon>
        <taxon>Nostocales</taxon>
        <taxon>Nostocaceae</taxon>
        <taxon>Nostoc</taxon>
    </lineage>
</organism>
<dbReference type="Proteomes" id="UP000232003">
    <property type="component" value="Chromosome"/>
</dbReference>